<dbReference type="AlphaFoldDB" id="A0A821W8Q2"/>
<feature type="coiled-coil region" evidence="1">
    <location>
        <begin position="29"/>
        <end position="56"/>
    </location>
</feature>
<dbReference type="EMBL" id="CAJOBZ010000054">
    <property type="protein sequence ID" value="CAF4920042.1"/>
    <property type="molecule type" value="Genomic_DNA"/>
</dbReference>
<dbReference type="OrthoDB" id="410104at2759"/>
<reference evidence="3" key="1">
    <citation type="submission" date="2021-02" db="EMBL/GenBank/DDBJ databases">
        <authorList>
            <person name="Steward A R."/>
        </authorList>
    </citation>
    <scope>NUCLEOTIDE SEQUENCE</scope>
</reference>
<dbReference type="Proteomes" id="UP000663880">
    <property type="component" value="Unassembled WGS sequence"/>
</dbReference>
<evidence type="ECO:0000256" key="1">
    <source>
        <dbReference type="SAM" id="Coils"/>
    </source>
</evidence>
<comment type="caution">
    <text evidence="3">The sequence shown here is derived from an EMBL/GenBank/DDBJ whole genome shotgun (WGS) entry which is preliminary data.</text>
</comment>
<evidence type="ECO:0000313" key="3">
    <source>
        <dbReference type="EMBL" id="CAF4920042.1"/>
    </source>
</evidence>
<proteinExistence type="predicted"/>
<feature type="region of interest" description="Disordered" evidence="2">
    <location>
        <begin position="1"/>
        <end position="26"/>
    </location>
</feature>
<accession>A0A821W8Q2</accession>
<keyword evidence="1" id="KW-0175">Coiled coil</keyword>
<evidence type="ECO:0000256" key="2">
    <source>
        <dbReference type="SAM" id="MobiDB-lite"/>
    </source>
</evidence>
<keyword evidence="4" id="KW-1185">Reference proteome</keyword>
<evidence type="ECO:0000313" key="4">
    <source>
        <dbReference type="Proteomes" id="UP000663880"/>
    </source>
</evidence>
<sequence length="117" mass="13820">MVSTSKYRSKHSSELSKYFETNTQNGTPIENRLKKMEEMKQSFNEQNEELAEQFTKSILNTIDEKLSPLIAETQRLKEVKIFQLRVQNLEREARKNNVYHMALRKRKIAQLNSGKTQ</sequence>
<protein>
    <submittedName>
        <fullName evidence="3">Uncharacterized protein</fullName>
    </submittedName>
</protein>
<gene>
    <name evidence="3" type="ORF">PMACD_LOCUS12932</name>
</gene>
<organism evidence="3 4">
    <name type="scientific">Pieris macdunnoughi</name>
    <dbReference type="NCBI Taxonomy" id="345717"/>
    <lineage>
        <taxon>Eukaryota</taxon>
        <taxon>Metazoa</taxon>
        <taxon>Ecdysozoa</taxon>
        <taxon>Arthropoda</taxon>
        <taxon>Hexapoda</taxon>
        <taxon>Insecta</taxon>
        <taxon>Pterygota</taxon>
        <taxon>Neoptera</taxon>
        <taxon>Endopterygota</taxon>
        <taxon>Lepidoptera</taxon>
        <taxon>Glossata</taxon>
        <taxon>Ditrysia</taxon>
        <taxon>Papilionoidea</taxon>
        <taxon>Pieridae</taxon>
        <taxon>Pierinae</taxon>
        <taxon>Pieris</taxon>
    </lineage>
</organism>
<name>A0A821W8Q2_9NEOP</name>